<feature type="region of interest" description="Disordered" evidence="1">
    <location>
        <begin position="137"/>
        <end position="159"/>
    </location>
</feature>
<keyword evidence="3" id="KW-1185">Reference proteome</keyword>
<evidence type="ECO:0000313" key="2">
    <source>
        <dbReference type="EMBL" id="KAG2423238.1"/>
    </source>
</evidence>
<accession>A0A835VRK9</accession>
<feature type="compositionally biased region" description="Pro residues" evidence="1">
    <location>
        <begin position="247"/>
        <end position="296"/>
    </location>
</feature>
<dbReference type="OrthoDB" id="10648674at2759"/>
<feature type="compositionally biased region" description="Low complexity" evidence="1">
    <location>
        <begin position="297"/>
        <end position="306"/>
    </location>
</feature>
<reference evidence="2" key="1">
    <citation type="journal article" date="2020" name="bioRxiv">
        <title>Comparative genomics of Chlamydomonas.</title>
        <authorList>
            <person name="Craig R.J."/>
            <person name="Hasan A.R."/>
            <person name="Ness R.W."/>
            <person name="Keightley P.D."/>
        </authorList>
    </citation>
    <scope>NUCLEOTIDE SEQUENCE</scope>
    <source>
        <strain evidence="2">SAG 7.73</strain>
    </source>
</reference>
<protein>
    <submittedName>
        <fullName evidence="2">Uncharacterized protein</fullName>
    </submittedName>
</protein>
<gene>
    <name evidence="2" type="ORF">HXX76_015494</name>
</gene>
<comment type="caution">
    <text evidence="2">The sequence shown here is derived from an EMBL/GenBank/DDBJ whole genome shotgun (WGS) entry which is preliminary data.</text>
</comment>
<dbReference type="AlphaFoldDB" id="A0A835VRK9"/>
<feature type="compositionally biased region" description="Low complexity" evidence="1">
    <location>
        <begin position="656"/>
        <end position="678"/>
    </location>
</feature>
<sequence>MTAVYADAGIAFASAANTSSSTSASYLVTANNSDVASPDNSTQLLRIVAGLAGIDECVLVPPGLVGFSGYFVTLLANASIQLYTGDVCNSGTEMGGAMAIPSAGATISSSPAHLRRRLLLSAGSAMRGRLRFLLEDSNVTDSGGGGSGSTSPEPEPVPVPLQLLQAPAEVFLGGQVAFSLRLHAPLSSGAAGGGGAAGDTSVRNAIVADQLVFVLRVLQELQLAPPQPPSPSPQAAATPAGAASAWLPPPPPPPPPPADELPPSPQPPTPSPPPPGPRPPVPAAPPTPPPRPPPESPSTVQTVVSSPPLPPPAPPPPVPSPAPLPPPPAPAPLPPPSPPPPRPLPPPPLPPPLPPSPPALEVLWAASCAGPVDPYGNSTALGAASRLLGAPRPGAAKRTTCANDWGTITWVPTLPTPRWVAVRFAAPSTTTATSAVAPLSLPLLSSVRRLGVYVLNLGALSPAVTRIDLLLLPAAAAGAAESAAISDLQQQQLPAAAAEEEDPQQQQQQQTLLVAVPVYTGPAAGAADLLHCPALNWIAVEPKAAARAAVKAATAAANNGTAAAATAAATLSRAPQGWVVVGARLYVSSGAVDSKAQLPQIHALGLEVEVQAPAAAASSSGGGSATAAPGSSPQQQQQAAPVAGRRAKRPPPGPSPAAAGVPAGASAGGRSHSSAPGSKGRRRHRR</sequence>
<evidence type="ECO:0000256" key="1">
    <source>
        <dbReference type="SAM" id="MobiDB-lite"/>
    </source>
</evidence>
<name>A0A835VRK9_CHLIN</name>
<feature type="compositionally biased region" description="Low complexity" evidence="1">
    <location>
        <begin position="233"/>
        <end position="246"/>
    </location>
</feature>
<dbReference type="Proteomes" id="UP000650467">
    <property type="component" value="Unassembled WGS sequence"/>
</dbReference>
<feature type="compositionally biased region" description="Low complexity" evidence="1">
    <location>
        <begin position="615"/>
        <end position="644"/>
    </location>
</feature>
<dbReference type="EMBL" id="JAEHOC010000083">
    <property type="protein sequence ID" value="KAG2423238.1"/>
    <property type="molecule type" value="Genomic_DNA"/>
</dbReference>
<organism evidence="2 3">
    <name type="scientific">Chlamydomonas incerta</name>
    <dbReference type="NCBI Taxonomy" id="51695"/>
    <lineage>
        <taxon>Eukaryota</taxon>
        <taxon>Viridiplantae</taxon>
        <taxon>Chlorophyta</taxon>
        <taxon>core chlorophytes</taxon>
        <taxon>Chlorophyceae</taxon>
        <taxon>CS clade</taxon>
        <taxon>Chlamydomonadales</taxon>
        <taxon>Chlamydomonadaceae</taxon>
        <taxon>Chlamydomonas</taxon>
    </lineage>
</organism>
<feature type="region of interest" description="Disordered" evidence="1">
    <location>
        <begin position="225"/>
        <end position="353"/>
    </location>
</feature>
<feature type="compositionally biased region" description="Pro residues" evidence="1">
    <location>
        <begin position="307"/>
        <end position="353"/>
    </location>
</feature>
<proteinExistence type="predicted"/>
<evidence type="ECO:0000313" key="3">
    <source>
        <dbReference type="Proteomes" id="UP000650467"/>
    </source>
</evidence>
<feature type="region of interest" description="Disordered" evidence="1">
    <location>
        <begin position="615"/>
        <end position="686"/>
    </location>
</feature>